<dbReference type="OrthoDB" id="21557at2759"/>
<gene>
    <name evidence="12" type="ORF">POCULU_LOCUS1892</name>
</gene>
<sequence>MDKMTNIEQSRENSTADSLDVPNEEGEEAGENDEHYEEDIQALNEFETLLESKSIGDLNGTKTGLTFQVLYDLIEEITTDVIIETHKEAKLAAMACQKFTPPGVDIFGNNPQPASNTPVYECVNCHRPYPSARYAPHLEKCMGLAGRISSRVASRRIGADKSPASPSTPLTYSEDNANYSESDSSYVDKKRKRVNGRSRASSPARFGKTKQKKSNATDASSQSGLYGSVMKKLKLLSSKRASSASTSPAHSSAASSPPHGPSTLRYSISLPLESELEKTSLSYTDLDLDETLGNPITNENFDESIISSPATTTTQSSMADNEDIIDIDGDDDTQQASNRRYRYTNAMLNNTENHKH</sequence>
<dbReference type="Pfam" id="PF08209">
    <property type="entry name" value="Sgf11"/>
    <property type="match status" value="1"/>
</dbReference>
<keyword evidence="4" id="KW-0862">Zinc</keyword>
<dbReference type="AlphaFoldDB" id="A0A9N8WF04"/>
<evidence type="ECO:0000256" key="10">
    <source>
        <dbReference type="RuleBase" id="RU261113"/>
    </source>
</evidence>
<keyword evidence="3" id="KW-0863">Zinc-finger</keyword>
<accession>A0A9N8WF04</accession>
<evidence type="ECO:0000256" key="5">
    <source>
        <dbReference type="ARBA" id="ARBA00022853"/>
    </source>
</evidence>
<evidence type="ECO:0000256" key="7">
    <source>
        <dbReference type="ARBA" id="ARBA00023159"/>
    </source>
</evidence>
<dbReference type="GO" id="GO:0071819">
    <property type="term" value="C:DUBm complex"/>
    <property type="evidence" value="ECO:0007669"/>
    <property type="project" value="TreeGrafter"/>
</dbReference>
<feature type="compositionally biased region" description="Polar residues" evidence="11">
    <location>
        <begin position="214"/>
        <end position="223"/>
    </location>
</feature>
<evidence type="ECO:0000256" key="4">
    <source>
        <dbReference type="ARBA" id="ARBA00022833"/>
    </source>
</evidence>
<dbReference type="PANTHER" id="PTHR46367">
    <property type="entry name" value="ATAXIN-7-LIKE PROTEIN 3"/>
    <property type="match status" value="1"/>
</dbReference>
<evidence type="ECO:0000256" key="8">
    <source>
        <dbReference type="ARBA" id="ARBA00023163"/>
    </source>
</evidence>
<dbReference type="Proteomes" id="UP000789572">
    <property type="component" value="Unassembled WGS sequence"/>
</dbReference>
<keyword evidence="5" id="KW-0156">Chromatin regulator</keyword>
<feature type="compositionally biased region" description="Polar residues" evidence="11">
    <location>
        <begin position="164"/>
        <end position="185"/>
    </location>
</feature>
<reference evidence="12" key="1">
    <citation type="submission" date="2021-06" db="EMBL/GenBank/DDBJ databases">
        <authorList>
            <person name="Kallberg Y."/>
            <person name="Tangrot J."/>
            <person name="Rosling A."/>
        </authorList>
    </citation>
    <scope>NUCLEOTIDE SEQUENCE</scope>
    <source>
        <strain evidence="12">IA702</strain>
    </source>
</reference>
<comment type="subcellular location">
    <subcellularLocation>
        <location evidence="1 10">Nucleus</location>
    </subcellularLocation>
</comment>
<evidence type="ECO:0000256" key="2">
    <source>
        <dbReference type="ARBA" id="ARBA00022723"/>
    </source>
</evidence>
<comment type="caution">
    <text evidence="12">The sequence shown here is derived from an EMBL/GenBank/DDBJ whole genome shotgun (WGS) entry which is preliminary data.</text>
</comment>
<evidence type="ECO:0000256" key="1">
    <source>
        <dbReference type="ARBA" id="ARBA00004123"/>
    </source>
</evidence>
<feature type="compositionally biased region" description="Low complexity" evidence="11">
    <location>
        <begin position="237"/>
        <end position="263"/>
    </location>
</feature>
<dbReference type="GO" id="GO:0006357">
    <property type="term" value="P:regulation of transcription by RNA polymerase II"/>
    <property type="evidence" value="ECO:0007669"/>
    <property type="project" value="TreeGrafter"/>
</dbReference>
<organism evidence="12 13">
    <name type="scientific">Paraglomus occultum</name>
    <dbReference type="NCBI Taxonomy" id="144539"/>
    <lineage>
        <taxon>Eukaryota</taxon>
        <taxon>Fungi</taxon>
        <taxon>Fungi incertae sedis</taxon>
        <taxon>Mucoromycota</taxon>
        <taxon>Glomeromycotina</taxon>
        <taxon>Glomeromycetes</taxon>
        <taxon>Paraglomerales</taxon>
        <taxon>Paraglomeraceae</taxon>
        <taxon>Paraglomus</taxon>
    </lineage>
</organism>
<dbReference type="PANTHER" id="PTHR46367:SF1">
    <property type="entry name" value="ATAXIN-7-LIKE PROTEIN 3"/>
    <property type="match status" value="1"/>
</dbReference>
<keyword evidence="6" id="KW-0805">Transcription regulation</keyword>
<dbReference type="InterPro" id="IPR051078">
    <property type="entry name" value="SGF11"/>
</dbReference>
<evidence type="ECO:0000256" key="6">
    <source>
        <dbReference type="ARBA" id="ARBA00023015"/>
    </source>
</evidence>
<keyword evidence="9" id="KW-0539">Nucleus</keyword>
<evidence type="ECO:0000313" key="12">
    <source>
        <dbReference type="EMBL" id="CAG8487672.1"/>
    </source>
</evidence>
<feature type="region of interest" description="Disordered" evidence="11">
    <location>
        <begin position="237"/>
        <end position="265"/>
    </location>
</feature>
<evidence type="ECO:0000256" key="11">
    <source>
        <dbReference type="SAM" id="MobiDB-lite"/>
    </source>
</evidence>
<dbReference type="GO" id="GO:0003713">
    <property type="term" value="F:transcription coactivator activity"/>
    <property type="evidence" value="ECO:0007669"/>
    <property type="project" value="TreeGrafter"/>
</dbReference>
<protein>
    <recommendedName>
        <fullName evidence="10">SAGA-associated factor 11</fullName>
    </recommendedName>
</protein>
<dbReference type="InterPro" id="IPR013246">
    <property type="entry name" value="SAGA_su_Sgf11"/>
</dbReference>
<dbReference type="GO" id="GO:0006325">
    <property type="term" value="P:chromatin organization"/>
    <property type="evidence" value="ECO:0007669"/>
    <property type="project" value="UniProtKB-KW"/>
</dbReference>
<keyword evidence="13" id="KW-1185">Reference proteome</keyword>
<proteinExistence type="inferred from homology"/>
<feature type="compositionally biased region" description="Basic and acidic residues" evidence="11">
    <location>
        <begin position="1"/>
        <end position="11"/>
    </location>
</feature>
<name>A0A9N8WF04_9GLOM</name>
<keyword evidence="7 10" id="KW-0010">Activator</keyword>
<keyword evidence="8" id="KW-0804">Transcription</keyword>
<evidence type="ECO:0000256" key="3">
    <source>
        <dbReference type="ARBA" id="ARBA00022771"/>
    </source>
</evidence>
<evidence type="ECO:0000256" key="9">
    <source>
        <dbReference type="ARBA" id="ARBA00023242"/>
    </source>
</evidence>
<evidence type="ECO:0000313" key="13">
    <source>
        <dbReference type="Proteomes" id="UP000789572"/>
    </source>
</evidence>
<comment type="similarity">
    <text evidence="10">Belongs to the SGF11 family.</text>
</comment>
<dbReference type="EMBL" id="CAJVPJ010000156">
    <property type="protein sequence ID" value="CAG8487672.1"/>
    <property type="molecule type" value="Genomic_DNA"/>
</dbReference>
<feature type="compositionally biased region" description="Acidic residues" evidence="11">
    <location>
        <begin position="22"/>
        <end position="37"/>
    </location>
</feature>
<keyword evidence="2" id="KW-0479">Metal-binding</keyword>
<dbReference type="GO" id="GO:0000124">
    <property type="term" value="C:SAGA complex"/>
    <property type="evidence" value="ECO:0007669"/>
    <property type="project" value="TreeGrafter"/>
</dbReference>
<feature type="region of interest" description="Disordered" evidence="11">
    <location>
        <begin position="155"/>
        <end position="223"/>
    </location>
</feature>
<dbReference type="GO" id="GO:0008270">
    <property type="term" value="F:zinc ion binding"/>
    <property type="evidence" value="ECO:0007669"/>
    <property type="project" value="UniProtKB-KW"/>
</dbReference>
<feature type="region of interest" description="Disordered" evidence="11">
    <location>
        <begin position="1"/>
        <end position="37"/>
    </location>
</feature>